<dbReference type="RefSeq" id="WP_073337169.1">
    <property type="nucleotide sequence ID" value="NZ_FQXM01000004.1"/>
</dbReference>
<name>A0A1M5SA64_9CLOT</name>
<evidence type="ECO:0000313" key="2">
    <source>
        <dbReference type="Proteomes" id="UP000184447"/>
    </source>
</evidence>
<keyword evidence="2" id="KW-1185">Reference proteome</keyword>
<dbReference type="EMBL" id="FQXM01000004">
    <property type="protein sequence ID" value="SHH35404.1"/>
    <property type="molecule type" value="Genomic_DNA"/>
</dbReference>
<dbReference type="OrthoDB" id="1917767at2"/>
<reference evidence="1 2" key="1">
    <citation type="submission" date="2016-11" db="EMBL/GenBank/DDBJ databases">
        <authorList>
            <person name="Jaros S."/>
            <person name="Januszkiewicz K."/>
            <person name="Wedrychowicz H."/>
        </authorList>
    </citation>
    <scope>NUCLEOTIDE SEQUENCE [LARGE SCALE GENOMIC DNA]</scope>
    <source>
        <strain evidence="1 2">DSM 8605</strain>
    </source>
</reference>
<dbReference type="Proteomes" id="UP000184447">
    <property type="component" value="Unassembled WGS sequence"/>
</dbReference>
<protein>
    <submittedName>
        <fullName evidence="1">Uncharacterized protein</fullName>
    </submittedName>
</protein>
<evidence type="ECO:0000313" key="1">
    <source>
        <dbReference type="EMBL" id="SHH35404.1"/>
    </source>
</evidence>
<dbReference type="AlphaFoldDB" id="A0A1M5SA64"/>
<accession>A0A1M5SA64</accession>
<sequence>MRLAFNFKNGKKIILTEDETSKFLKRLNYLKLLKLVTSSKNNNSGTFMVKEKEVNSQELSSIEMHL</sequence>
<organism evidence="1 2">
    <name type="scientific">Clostridium grantii DSM 8605</name>
    <dbReference type="NCBI Taxonomy" id="1121316"/>
    <lineage>
        <taxon>Bacteria</taxon>
        <taxon>Bacillati</taxon>
        <taxon>Bacillota</taxon>
        <taxon>Clostridia</taxon>
        <taxon>Eubacteriales</taxon>
        <taxon>Clostridiaceae</taxon>
        <taxon>Clostridium</taxon>
    </lineage>
</organism>
<dbReference type="STRING" id="1121316.SAMN02745207_00833"/>
<proteinExistence type="predicted"/>
<gene>
    <name evidence="1" type="ORF">SAMN02745207_00833</name>
</gene>